<dbReference type="GO" id="GO:0016747">
    <property type="term" value="F:acyltransferase activity, transferring groups other than amino-acyl groups"/>
    <property type="evidence" value="ECO:0007669"/>
    <property type="project" value="InterPro"/>
</dbReference>
<keyword evidence="3" id="KW-1185">Reference proteome</keyword>
<dbReference type="InterPro" id="IPR000182">
    <property type="entry name" value="GNAT_dom"/>
</dbReference>
<organism evidence="2 3">
    <name type="scientific">Chitinophaga arvensicola</name>
    <dbReference type="NCBI Taxonomy" id="29529"/>
    <lineage>
        <taxon>Bacteria</taxon>
        <taxon>Pseudomonadati</taxon>
        <taxon>Bacteroidota</taxon>
        <taxon>Chitinophagia</taxon>
        <taxon>Chitinophagales</taxon>
        <taxon>Chitinophagaceae</taxon>
        <taxon>Chitinophaga</taxon>
    </lineage>
</organism>
<reference evidence="3" key="1">
    <citation type="submission" date="2016-10" db="EMBL/GenBank/DDBJ databases">
        <authorList>
            <person name="Varghese N."/>
            <person name="Submissions S."/>
        </authorList>
    </citation>
    <scope>NUCLEOTIDE SEQUENCE [LARGE SCALE GENOMIC DNA]</scope>
    <source>
        <strain evidence="3">DSM 3695</strain>
    </source>
</reference>
<accession>A0A1I0QVP9</accession>
<dbReference type="Proteomes" id="UP000199310">
    <property type="component" value="Unassembled WGS sequence"/>
</dbReference>
<dbReference type="OrthoDB" id="1249831at2"/>
<keyword evidence="2" id="KW-0808">Transferase</keyword>
<dbReference type="Gene3D" id="3.40.630.30">
    <property type="match status" value="1"/>
</dbReference>
<dbReference type="STRING" id="29529.SAMN04488122_1801"/>
<feature type="domain" description="N-acetyltransferase" evidence="1">
    <location>
        <begin position="2"/>
        <end position="168"/>
    </location>
</feature>
<name>A0A1I0QVP9_9BACT</name>
<dbReference type="Pfam" id="PF00583">
    <property type="entry name" value="Acetyltransf_1"/>
    <property type="match status" value="1"/>
</dbReference>
<dbReference type="EMBL" id="FOJG01000001">
    <property type="protein sequence ID" value="SEW31755.1"/>
    <property type="molecule type" value="Genomic_DNA"/>
</dbReference>
<protein>
    <submittedName>
        <fullName evidence="2">Acetyltransferase (GNAT) domain-containing protein</fullName>
    </submittedName>
</protein>
<sequence length="180" mass="21123">MMTIQSIQIRDHYDLISSMMEQLHLSEKTFFLKTASWESIAANYMQHVMEMQETCDGICLLAYVDHTPAGFIFAYIEEADESRIEDYTGDTLYVSDGYVANEFRRQGIYREMNEELERIYVEKGIRRIVRYTLANNHRMQQFLAAKAYEPVRLVYEKWLTPDGKKPLPLFPSPPDANTTR</sequence>
<dbReference type="AlphaFoldDB" id="A0A1I0QVP9"/>
<dbReference type="PROSITE" id="PS51186">
    <property type="entry name" value="GNAT"/>
    <property type="match status" value="1"/>
</dbReference>
<gene>
    <name evidence="2" type="ORF">SAMN04488122_1801</name>
</gene>
<dbReference type="SUPFAM" id="SSF55729">
    <property type="entry name" value="Acyl-CoA N-acyltransferases (Nat)"/>
    <property type="match status" value="1"/>
</dbReference>
<proteinExistence type="predicted"/>
<evidence type="ECO:0000259" key="1">
    <source>
        <dbReference type="PROSITE" id="PS51186"/>
    </source>
</evidence>
<dbReference type="CDD" id="cd04301">
    <property type="entry name" value="NAT_SF"/>
    <property type="match status" value="1"/>
</dbReference>
<evidence type="ECO:0000313" key="2">
    <source>
        <dbReference type="EMBL" id="SEW31755.1"/>
    </source>
</evidence>
<evidence type="ECO:0000313" key="3">
    <source>
        <dbReference type="Proteomes" id="UP000199310"/>
    </source>
</evidence>
<dbReference type="InterPro" id="IPR016181">
    <property type="entry name" value="Acyl_CoA_acyltransferase"/>
</dbReference>